<dbReference type="GeneID" id="25734478"/>
<accession>A0A0D2LMJ7</accession>
<gene>
    <name evidence="1" type="ORF">MNEG_16693</name>
</gene>
<keyword evidence="2" id="KW-1185">Reference proteome</keyword>
<name>A0A0D2LMJ7_9CHLO</name>
<dbReference type="EMBL" id="KK106877">
    <property type="protein sequence ID" value="KIY91271.1"/>
    <property type="molecule type" value="Genomic_DNA"/>
</dbReference>
<organism evidence="1 2">
    <name type="scientific">Monoraphidium neglectum</name>
    <dbReference type="NCBI Taxonomy" id="145388"/>
    <lineage>
        <taxon>Eukaryota</taxon>
        <taxon>Viridiplantae</taxon>
        <taxon>Chlorophyta</taxon>
        <taxon>core chlorophytes</taxon>
        <taxon>Chlorophyceae</taxon>
        <taxon>CS clade</taxon>
        <taxon>Sphaeropleales</taxon>
        <taxon>Selenastraceae</taxon>
        <taxon>Monoraphidium</taxon>
    </lineage>
</organism>
<proteinExistence type="predicted"/>
<evidence type="ECO:0000313" key="1">
    <source>
        <dbReference type="EMBL" id="KIY91271.1"/>
    </source>
</evidence>
<dbReference type="Proteomes" id="UP000054498">
    <property type="component" value="Unassembled WGS sequence"/>
</dbReference>
<dbReference type="SUPFAM" id="SSF51445">
    <property type="entry name" value="(Trans)glycosidases"/>
    <property type="match status" value="1"/>
</dbReference>
<dbReference type="KEGG" id="mng:MNEG_16693"/>
<dbReference type="InterPro" id="IPR017853">
    <property type="entry name" value="GH"/>
</dbReference>
<protein>
    <submittedName>
        <fullName evidence="1">Uncharacterized protein</fullName>
    </submittedName>
</protein>
<sequence length="214" mass="23966">MEILKLLSSYGGGPMIVRVGGGSSDLQTFVPGKNVWDSLNRLHKATGAKYIIGLNFEHGDVDLARRQMRAAKAGLLPGSILTFEIGNEPNFYKNKNGHSFNDYIGCCFIKEWNWFAQYMSCQDPSKATDQTCQLAQFAGPAWGHIHMYPTTMDWYLKGVGKWVDMTTVHWYKATKETYNTATTLLDESPIRKEMANLKELVKVGRTAASLLGNM</sequence>
<dbReference type="OrthoDB" id="2796951at2759"/>
<evidence type="ECO:0000313" key="2">
    <source>
        <dbReference type="Proteomes" id="UP000054498"/>
    </source>
</evidence>
<dbReference type="Gene3D" id="3.20.20.80">
    <property type="entry name" value="Glycosidases"/>
    <property type="match status" value="1"/>
</dbReference>
<dbReference type="RefSeq" id="XP_013890291.1">
    <property type="nucleotide sequence ID" value="XM_014034837.1"/>
</dbReference>
<reference evidence="1 2" key="1">
    <citation type="journal article" date="2013" name="BMC Genomics">
        <title>Reconstruction of the lipid metabolism for the microalga Monoraphidium neglectum from its genome sequence reveals characteristics suitable for biofuel production.</title>
        <authorList>
            <person name="Bogen C."/>
            <person name="Al-Dilaimi A."/>
            <person name="Albersmeier A."/>
            <person name="Wichmann J."/>
            <person name="Grundmann M."/>
            <person name="Rupp O."/>
            <person name="Lauersen K.J."/>
            <person name="Blifernez-Klassen O."/>
            <person name="Kalinowski J."/>
            <person name="Goesmann A."/>
            <person name="Mussgnug J.H."/>
            <person name="Kruse O."/>
        </authorList>
    </citation>
    <scope>NUCLEOTIDE SEQUENCE [LARGE SCALE GENOMIC DNA]</scope>
    <source>
        <strain evidence="1 2">SAG 48.87</strain>
    </source>
</reference>
<dbReference type="AlphaFoldDB" id="A0A0D2LMJ7"/>